<dbReference type="InterPro" id="IPR000620">
    <property type="entry name" value="EamA_dom"/>
</dbReference>
<feature type="transmembrane region" description="Helical" evidence="7">
    <location>
        <begin position="179"/>
        <end position="200"/>
    </location>
</feature>
<accession>A0A2T0B2D4</accession>
<evidence type="ECO:0000256" key="2">
    <source>
        <dbReference type="ARBA" id="ARBA00007362"/>
    </source>
</evidence>
<sequence length="309" mass="33763">MKSLLGNKSLMADLSLLIVTIIWGSGFVATKNALDTVSPFSIMTLRFTLACILMCLIFFKHIIKINKSDIKAGCIIGFFLFMGFATQTVGLQYTTAGKQAFLTGTNVVMVPFIYWGVSGKRPDIYNLISAFLCLLGIFLLTFDGTLNINLGDILTLICALFFACHVVSVGYFAEKHDPIILTSLQFLVAAILSLISMFIFEGAPGSLSKNGIIPVLYLAIFSTLIAFLIQNVAQKYTTSTHTAIILSLEAVFGSILSSLLLGESFTYKMLIGCTIILIAIITAETKLEFLKVNKEKLSSKKELPEELEA</sequence>
<evidence type="ECO:0000256" key="7">
    <source>
        <dbReference type="SAM" id="Phobius"/>
    </source>
</evidence>
<feature type="transmembrane region" description="Helical" evidence="7">
    <location>
        <begin position="153"/>
        <end position="172"/>
    </location>
</feature>
<evidence type="ECO:0000256" key="5">
    <source>
        <dbReference type="ARBA" id="ARBA00022989"/>
    </source>
</evidence>
<evidence type="ECO:0000256" key="1">
    <source>
        <dbReference type="ARBA" id="ARBA00004651"/>
    </source>
</evidence>
<protein>
    <submittedName>
        <fullName evidence="9">Putative DMT superfamily transporter inner membrane protein</fullName>
    </submittedName>
</protein>
<dbReference type="RefSeq" id="WP_106064192.1">
    <property type="nucleotide sequence ID" value="NZ_PVXO01000055.1"/>
</dbReference>
<evidence type="ECO:0000313" key="9">
    <source>
        <dbReference type="EMBL" id="PRR77913.1"/>
    </source>
</evidence>
<dbReference type="AlphaFoldDB" id="A0A2T0B2D4"/>
<keyword evidence="5 7" id="KW-1133">Transmembrane helix</keyword>
<keyword evidence="4 7" id="KW-0812">Transmembrane</keyword>
<organism evidence="9 10">
    <name type="scientific">Clostridium liquoris</name>
    <dbReference type="NCBI Taxonomy" id="1289519"/>
    <lineage>
        <taxon>Bacteria</taxon>
        <taxon>Bacillati</taxon>
        <taxon>Bacillota</taxon>
        <taxon>Clostridia</taxon>
        <taxon>Eubacteriales</taxon>
        <taxon>Clostridiaceae</taxon>
        <taxon>Clostridium</taxon>
    </lineage>
</organism>
<dbReference type="InterPro" id="IPR037185">
    <property type="entry name" value="EmrE-like"/>
</dbReference>
<comment type="subcellular location">
    <subcellularLocation>
        <location evidence="1">Cell membrane</location>
        <topology evidence="1">Multi-pass membrane protein</topology>
    </subcellularLocation>
</comment>
<feature type="transmembrane region" description="Helical" evidence="7">
    <location>
        <begin position="99"/>
        <end position="117"/>
    </location>
</feature>
<name>A0A2T0B2D4_9CLOT</name>
<dbReference type="PANTHER" id="PTHR42920">
    <property type="entry name" value="OS03G0707200 PROTEIN-RELATED"/>
    <property type="match status" value="1"/>
</dbReference>
<dbReference type="GO" id="GO:0005886">
    <property type="term" value="C:plasma membrane"/>
    <property type="evidence" value="ECO:0007669"/>
    <property type="project" value="UniProtKB-SubCell"/>
</dbReference>
<gene>
    <name evidence="9" type="ORF">CLLI_21230</name>
</gene>
<comment type="similarity">
    <text evidence="2">Belongs to the EamA transporter family.</text>
</comment>
<keyword evidence="6 7" id="KW-0472">Membrane</keyword>
<dbReference type="SUPFAM" id="SSF103481">
    <property type="entry name" value="Multidrug resistance efflux transporter EmrE"/>
    <property type="match status" value="2"/>
</dbReference>
<dbReference type="PANTHER" id="PTHR42920:SF5">
    <property type="entry name" value="EAMA DOMAIN-CONTAINING PROTEIN"/>
    <property type="match status" value="1"/>
</dbReference>
<dbReference type="Pfam" id="PF00892">
    <property type="entry name" value="EamA"/>
    <property type="match status" value="2"/>
</dbReference>
<comment type="caution">
    <text evidence="9">The sequence shown here is derived from an EMBL/GenBank/DDBJ whole genome shotgun (WGS) entry which is preliminary data.</text>
</comment>
<reference evidence="9 10" key="1">
    <citation type="submission" date="2018-03" db="EMBL/GenBank/DDBJ databases">
        <title>Genome sequence of Clostridium liquoris DSM 100320.</title>
        <authorList>
            <person name="Poehlein A."/>
            <person name="Daniel R."/>
        </authorList>
    </citation>
    <scope>NUCLEOTIDE SEQUENCE [LARGE SCALE GENOMIC DNA]</scope>
    <source>
        <strain evidence="9 10">DSM 100320</strain>
    </source>
</reference>
<evidence type="ECO:0000256" key="4">
    <source>
        <dbReference type="ARBA" id="ARBA00022692"/>
    </source>
</evidence>
<dbReference type="EMBL" id="PVXO01000055">
    <property type="protein sequence ID" value="PRR77913.1"/>
    <property type="molecule type" value="Genomic_DNA"/>
</dbReference>
<dbReference type="OrthoDB" id="9804865at2"/>
<dbReference type="Proteomes" id="UP000239706">
    <property type="component" value="Unassembled WGS sequence"/>
</dbReference>
<feature type="domain" description="EamA" evidence="8">
    <location>
        <begin position="11"/>
        <end position="141"/>
    </location>
</feature>
<proteinExistence type="inferred from homology"/>
<keyword evidence="3" id="KW-1003">Cell membrane</keyword>
<feature type="transmembrane region" description="Helical" evidence="7">
    <location>
        <begin position="212"/>
        <end position="229"/>
    </location>
</feature>
<feature type="transmembrane region" description="Helical" evidence="7">
    <location>
        <begin position="12"/>
        <end position="34"/>
    </location>
</feature>
<evidence type="ECO:0000256" key="6">
    <source>
        <dbReference type="ARBA" id="ARBA00023136"/>
    </source>
</evidence>
<feature type="transmembrane region" description="Helical" evidence="7">
    <location>
        <begin position="71"/>
        <end position="93"/>
    </location>
</feature>
<feature type="transmembrane region" description="Helical" evidence="7">
    <location>
        <begin position="241"/>
        <end position="261"/>
    </location>
</feature>
<evidence type="ECO:0000259" key="8">
    <source>
        <dbReference type="Pfam" id="PF00892"/>
    </source>
</evidence>
<feature type="domain" description="EamA" evidence="8">
    <location>
        <begin position="150"/>
        <end position="281"/>
    </location>
</feature>
<feature type="transmembrane region" description="Helical" evidence="7">
    <location>
        <begin position="40"/>
        <end position="59"/>
    </location>
</feature>
<evidence type="ECO:0000256" key="3">
    <source>
        <dbReference type="ARBA" id="ARBA00022475"/>
    </source>
</evidence>
<evidence type="ECO:0000313" key="10">
    <source>
        <dbReference type="Proteomes" id="UP000239706"/>
    </source>
</evidence>
<feature type="transmembrane region" description="Helical" evidence="7">
    <location>
        <begin position="124"/>
        <end position="141"/>
    </location>
</feature>
<keyword evidence="10" id="KW-1185">Reference proteome</keyword>
<dbReference type="InterPro" id="IPR051258">
    <property type="entry name" value="Diverse_Substrate_Transporter"/>
</dbReference>